<dbReference type="Proteomes" id="UP000281084">
    <property type="component" value="Unassembled WGS sequence"/>
</dbReference>
<dbReference type="PANTHER" id="PTHR47752">
    <property type="entry name" value="HTH-TYPE TRANSCRIPTIONAL REPRESSOR FABR"/>
    <property type="match status" value="1"/>
</dbReference>
<organism evidence="4 5">
    <name type="scientific">Acinetobacter cumulans</name>
    <dbReference type="NCBI Taxonomy" id="2136182"/>
    <lineage>
        <taxon>Bacteria</taxon>
        <taxon>Pseudomonadati</taxon>
        <taxon>Pseudomonadota</taxon>
        <taxon>Gammaproteobacteria</taxon>
        <taxon>Moraxellales</taxon>
        <taxon>Moraxellaceae</taxon>
        <taxon>Acinetobacter</taxon>
    </lineage>
</organism>
<dbReference type="Gene3D" id="1.10.357.10">
    <property type="entry name" value="Tetracycline Repressor, domain 2"/>
    <property type="match status" value="1"/>
</dbReference>
<feature type="DNA-binding region" description="H-T-H motif" evidence="2">
    <location>
        <begin position="33"/>
        <end position="52"/>
    </location>
</feature>
<dbReference type="InterPro" id="IPR001647">
    <property type="entry name" value="HTH_TetR"/>
</dbReference>
<sequence length="217" mass="25021">MSIRDERKQQSRQALLDAALALSGQGRAFSSMSLREIAKAANLVPTAFYRHFNDMDELGLELVDQTALQLKQMQYQMGQVFQHQPNTRIQNCIHLLFQHIQMHPEPWIFFIAERWGGSARLRYAIQREIQYLTADLSADLGRTQTLNHIHLQHDLQVLSQILMSLAFNWAMSWMDLQRSVAAAELGAQQEQLKLSAITQVQLLFRGILHWDRNQPSA</sequence>
<dbReference type="InterPro" id="IPR050692">
    <property type="entry name" value="HTH_transcr_repressor_FabR"/>
</dbReference>
<dbReference type="Gene3D" id="1.10.10.60">
    <property type="entry name" value="Homeodomain-like"/>
    <property type="match status" value="1"/>
</dbReference>
<proteinExistence type="predicted"/>
<dbReference type="SUPFAM" id="SSF46689">
    <property type="entry name" value="Homeodomain-like"/>
    <property type="match status" value="1"/>
</dbReference>
<accession>A0A3A8G3W4</accession>
<dbReference type="EMBL" id="RAXZ01000007">
    <property type="protein sequence ID" value="RKG53249.1"/>
    <property type="molecule type" value="Genomic_DNA"/>
</dbReference>
<evidence type="ECO:0000259" key="3">
    <source>
        <dbReference type="PROSITE" id="PS50977"/>
    </source>
</evidence>
<evidence type="ECO:0000256" key="1">
    <source>
        <dbReference type="ARBA" id="ARBA00023125"/>
    </source>
</evidence>
<reference evidence="4 5" key="1">
    <citation type="submission" date="2018-09" db="EMBL/GenBank/DDBJ databases">
        <title>The draft genome of Acinetobacter spp. strains.</title>
        <authorList>
            <person name="Qin J."/>
            <person name="Feng Y."/>
            <person name="Zong Z."/>
        </authorList>
    </citation>
    <scope>NUCLEOTIDE SEQUENCE [LARGE SCALE GENOMIC DNA]</scope>
    <source>
        <strain evidence="4 5">WCHAc060002</strain>
    </source>
</reference>
<evidence type="ECO:0000256" key="2">
    <source>
        <dbReference type="PROSITE-ProRule" id="PRU00335"/>
    </source>
</evidence>
<evidence type="ECO:0000313" key="4">
    <source>
        <dbReference type="EMBL" id="RKG53249.1"/>
    </source>
</evidence>
<name>A0A3A8G3W4_9GAMM</name>
<feature type="domain" description="HTH tetR-type" evidence="3">
    <location>
        <begin position="9"/>
        <end position="70"/>
    </location>
</feature>
<gene>
    <name evidence="4" type="ORF">D7V64_07315</name>
</gene>
<dbReference type="PROSITE" id="PS50977">
    <property type="entry name" value="HTH_TETR_2"/>
    <property type="match status" value="1"/>
</dbReference>
<dbReference type="AlphaFoldDB" id="A0A3A8G3W4"/>
<dbReference type="InterPro" id="IPR009057">
    <property type="entry name" value="Homeodomain-like_sf"/>
</dbReference>
<dbReference type="GO" id="GO:0003677">
    <property type="term" value="F:DNA binding"/>
    <property type="evidence" value="ECO:0007669"/>
    <property type="project" value="UniProtKB-UniRule"/>
</dbReference>
<keyword evidence="1 2" id="KW-0238">DNA-binding</keyword>
<dbReference type="RefSeq" id="WP_120367292.1">
    <property type="nucleotide sequence ID" value="NZ_RAXZ01000007.1"/>
</dbReference>
<dbReference type="PANTHER" id="PTHR47752:SF1">
    <property type="entry name" value="HTH-TYPE TRANSCRIPTIONAL REPRESSOR FABR"/>
    <property type="match status" value="1"/>
</dbReference>
<evidence type="ECO:0000313" key="5">
    <source>
        <dbReference type="Proteomes" id="UP000281084"/>
    </source>
</evidence>
<comment type="caution">
    <text evidence="4">The sequence shown here is derived from an EMBL/GenBank/DDBJ whole genome shotgun (WGS) entry which is preliminary data.</text>
</comment>
<protein>
    <submittedName>
        <fullName evidence="4">TetR family transcriptional regulator</fullName>
    </submittedName>
</protein>
<dbReference type="Pfam" id="PF00440">
    <property type="entry name" value="TetR_N"/>
    <property type="match status" value="1"/>
</dbReference>